<dbReference type="Proteomes" id="UP000887574">
    <property type="component" value="Unplaced"/>
</dbReference>
<evidence type="ECO:0000256" key="1">
    <source>
        <dbReference type="SAM" id="MobiDB-lite"/>
    </source>
</evidence>
<accession>A0A915CW25</accession>
<dbReference type="WBParaSite" id="jg13269">
    <property type="protein sequence ID" value="jg13269"/>
    <property type="gene ID" value="jg13269"/>
</dbReference>
<evidence type="ECO:0000256" key="2">
    <source>
        <dbReference type="SAM" id="SignalP"/>
    </source>
</evidence>
<feature type="signal peptide" evidence="2">
    <location>
        <begin position="1"/>
        <end position="25"/>
    </location>
</feature>
<organism evidence="3 4">
    <name type="scientific">Ditylenchus dipsaci</name>
    <dbReference type="NCBI Taxonomy" id="166011"/>
    <lineage>
        <taxon>Eukaryota</taxon>
        <taxon>Metazoa</taxon>
        <taxon>Ecdysozoa</taxon>
        <taxon>Nematoda</taxon>
        <taxon>Chromadorea</taxon>
        <taxon>Rhabditida</taxon>
        <taxon>Tylenchina</taxon>
        <taxon>Tylenchomorpha</taxon>
        <taxon>Sphaerularioidea</taxon>
        <taxon>Anguinidae</taxon>
        <taxon>Anguininae</taxon>
        <taxon>Ditylenchus</taxon>
    </lineage>
</organism>
<dbReference type="AlphaFoldDB" id="A0A915CW25"/>
<feature type="region of interest" description="Disordered" evidence="1">
    <location>
        <begin position="31"/>
        <end position="62"/>
    </location>
</feature>
<feature type="chain" id="PRO_5038137691" evidence="2">
    <location>
        <begin position="26"/>
        <end position="296"/>
    </location>
</feature>
<keyword evidence="3" id="KW-1185">Reference proteome</keyword>
<keyword evidence="2" id="KW-0732">Signal</keyword>
<reference evidence="4" key="1">
    <citation type="submission" date="2022-11" db="UniProtKB">
        <authorList>
            <consortium name="WormBaseParasite"/>
        </authorList>
    </citation>
    <scope>IDENTIFICATION</scope>
</reference>
<evidence type="ECO:0000313" key="4">
    <source>
        <dbReference type="WBParaSite" id="jg13269"/>
    </source>
</evidence>
<protein>
    <submittedName>
        <fullName evidence="4">Uncharacterized protein</fullName>
    </submittedName>
</protein>
<name>A0A915CW25_9BILA</name>
<evidence type="ECO:0000313" key="3">
    <source>
        <dbReference type="Proteomes" id="UP000887574"/>
    </source>
</evidence>
<sequence length="296" mass="33196">MLFSKNAFLVFAFLIFGVAVCSVIGKSPPEKKPSFSSSSSEQHVHRVETSPPKKPNWMNPYATRPSANPHELKYNAVDQILDSMNLPNSLAQLIFNTTEAMGYQDILMSGKHFRPRVDGDDEYACINRCGDEISNSSIAKPTNISGFCSEIDVAEECIDKCTQPNGLWARYIHKNLKSAKDVVCMGEGKIQAFMEENQKGAVQCAEDVAGDNVKFFKAVKHIIDLYLKFEEAEDNKDACYELKYNAIDSSFGLLRKMCEMKIDERLWELGKSTVVVVLTLFSDGRLLDECPLLYSN</sequence>
<proteinExistence type="predicted"/>